<protein>
    <recommendedName>
        <fullName evidence="2">PepSY domain-containing protein</fullName>
    </recommendedName>
</protein>
<evidence type="ECO:0008006" key="2">
    <source>
        <dbReference type="Google" id="ProtNLM"/>
    </source>
</evidence>
<dbReference type="KEGG" id="osu:NT6N_03060"/>
<organism evidence="1">
    <name type="scientific">Oceaniferula spumae</name>
    <dbReference type="NCBI Taxonomy" id="2979115"/>
    <lineage>
        <taxon>Bacteria</taxon>
        <taxon>Pseudomonadati</taxon>
        <taxon>Verrucomicrobiota</taxon>
        <taxon>Verrucomicrobiia</taxon>
        <taxon>Verrucomicrobiales</taxon>
        <taxon>Verrucomicrobiaceae</taxon>
        <taxon>Oceaniferula</taxon>
    </lineage>
</organism>
<dbReference type="EMBL" id="AP026866">
    <property type="protein sequence ID" value="BDS05266.1"/>
    <property type="molecule type" value="Genomic_DNA"/>
</dbReference>
<name>A0AAT9FH05_9BACT</name>
<sequence length="107" mass="12193">MDGSYLVRMGPWSPGGELSKNHVAVQFYKDGKLLKSYSTFDLVKDPKKIERTVNHYFWRGPKCKLESDNKFILDTIDGLRYVFDATSGKIISKEMINKAEQGGADDR</sequence>
<accession>A0AAT9FH05</accession>
<dbReference type="AlphaFoldDB" id="A0AAT9FH05"/>
<reference evidence="1" key="1">
    <citation type="submission" date="2024-07" db="EMBL/GenBank/DDBJ databases">
        <title>Complete genome sequence of Verrucomicrobiaceae bacterium NT6N.</title>
        <authorList>
            <person name="Huang C."/>
            <person name="Takami H."/>
            <person name="Hamasaki K."/>
        </authorList>
    </citation>
    <scope>NUCLEOTIDE SEQUENCE</scope>
    <source>
        <strain evidence="1">NT6N</strain>
    </source>
</reference>
<gene>
    <name evidence="1" type="ORF">NT6N_03060</name>
</gene>
<evidence type="ECO:0000313" key="1">
    <source>
        <dbReference type="EMBL" id="BDS05266.1"/>
    </source>
</evidence>
<proteinExistence type="predicted"/>